<accession>A0AAV2TEZ1</accession>
<proteinExistence type="inferred from homology"/>
<evidence type="ECO:0000256" key="1">
    <source>
        <dbReference type="ARBA" id="ARBA00007447"/>
    </source>
</evidence>
<evidence type="ECO:0000256" key="2">
    <source>
        <dbReference type="ARBA" id="ARBA00022670"/>
    </source>
</evidence>
<dbReference type="PROSITE" id="PS51767">
    <property type="entry name" value="PEPTIDASE_A1"/>
    <property type="match status" value="1"/>
</dbReference>
<organism evidence="7 8">
    <name type="scientific">Calicophoron daubneyi</name>
    <name type="common">Rumen fluke</name>
    <name type="synonym">Paramphistomum daubneyi</name>
    <dbReference type="NCBI Taxonomy" id="300641"/>
    <lineage>
        <taxon>Eukaryota</taxon>
        <taxon>Metazoa</taxon>
        <taxon>Spiralia</taxon>
        <taxon>Lophotrochozoa</taxon>
        <taxon>Platyhelminthes</taxon>
        <taxon>Trematoda</taxon>
        <taxon>Digenea</taxon>
        <taxon>Plagiorchiida</taxon>
        <taxon>Pronocephalata</taxon>
        <taxon>Paramphistomoidea</taxon>
        <taxon>Paramphistomidae</taxon>
        <taxon>Calicophoron</taxon>
    </lineage>
</organism>
<dbReference type="FunFam" id="2.40.70.10:FF:000115">
    <property type="entry name" value="Lysosomal aspartic protease"/>
    <property type="match status" value="1"/>
</dbReference>
<feature type="disulfide bond" evidence="5">
    <location>
        <begin position="255"/>
        <end position="292"/>
    </location>
</feature>
<evidence type="ECO:0000313" key="8">
    <source>
        <dbReference type="Proteomes" id="UP001497525"/>
    </source>
</evidence>
<comment type="caution">
    <text evidence="7">The sequence shown here is derived from an EMBL/GenBank/DDBJ whole genome shotgun (WGS) entry which is preliminary data.</text>
</comment>
<keyword evidence="4" id="KW-0378">Hydrolase</keyword>
<evidence type="ECO:0000256" key="3">
    <source>
        <dbReference type="ARBA" id="ARBA00022750"/>
    </source>
</evidence>
<protein>
    <recommendedName>
        <fullName evidence="6">Peptidase A1 domain-containing protein</fullName>
    </recommendedName>
</protein>
<dbReference type="GO" id="GO:0006508">
    <property type="term" value="P:proteolysis"/>
    <property type="evidence" value="ECO:0007669"/>
    <property type="project" value="UniProtKB-KW"/>
</dbReference>
<reference evidence="7" key="1">
    <citation type="submission" date="2024-06" db="EMBL/GenBank/DDBJ databases">
        <authorList>
            <person name="Liu X."/>
            <person name="Lenzi L."/>
            <person name="Haldenby T S."/>
            <person name="Uol C."/>
        </authorList>
    </citation>
    <scope>NUCLEOTIDE SEQUENCE</scope>
</reference>
<dbReference type="InterPro" id="IPR001461">
    <property type="entry name" value="Aspartic_peptidase_A1"/>
</dbReference>
<dbReference type="Gene3D" id="2.40.70.10">
    <property type="entry name" value="Acid Proteases"/>
    <property type="match status" value="2"/>
</dbReference>
<dbReference type="PRINTS" id="PR00792">
    <property type="entry name" value="PEPSIN"/>
</dbReference>
<sequence length="363" mass="40584">MFSDAHKQNTRDWSRVEGLSCGTIGIGSPPQYFKIFFDTVHAGTWIPSTLCDKNKFPACRQHHRYNRSASSTSTPTEEIFHVNAFGGVINGTLTKDTITLDGVTLKNHIFGEGVHMDGDHLLRAPFDGVIGLGFGLPERKYSTLLESLRENGLINRKLFSIRLASKFSPDGEIMFGGVNPTKFKGNMTFVSFTDEFNLRFQMDQVTIGGTTLCTPYCNAVLNLGSFHIFPPASSRPMINQVLRCQPEEDPCYVECNEVEDLPDLQVVVNGLTIVLTSEDYVRKLRVGAVQVCRTVFKNHDVDYWTLGIPFLNRTYIAYDMENHRIGLAQASGSLSTWSRKNTFGSLLVGLLLLPPRMHQTVFS</sequence>
<keyword evidence="5" id="KW-1015">Disulfide bond</keyword>
<dbReference type="InterPro" id="IPR034164">
    <property type="entry name" value="Pepsin-like_dom"/>
</dbReference>
<evidence type="ECO:0000256" key="4">
    <source>
        <dbReference type="ARBA" id="ARBA00022801"/>
    </source>
</evidence>
<dbReference type="AlphaFoldDB" id="A0AAV2TEZ1"/>
<dbReference type="CDD" id="cd05471">
    <property type="entry name" value="pepsin_like"/>
    <property type="match status" value="1"/>
</dbReference>
<dbReference type="Proteomes" id="UP001497525">
    <property type="component" value="Unassembled WGS sequence"/>
</dbReference>
<comment type="similarity">
    <text evidence="1">Belongs to the peptidase A1 family.</text>
</comment>
<dbReference type="GO" id="GO:0004190">
    <property type="term" value="F:aspartic-type endopeptidase activity"/>
    <property type="evidence" value="ECO:0007669"/>
    <property type="project" value="UniProtKB-KW"/>
</dbReference>
<dbReference type="InterPro" id="IPR021109">
    <property type="entry name" value="Peptidase_aspartic_dom_sf"/>
</dbReference>
<dbReference type="PANTHER" id="PTHR47966">
    <property type="entry name" value="BETA-SITE APP-CLEAVING ENZYME, ISOFORM A-RELATED"/>
    <property type="match status" value="1"/>
</dbReference>
<gene>
    <name evidence="7" type="ORF">CDAUBV1_LOCUS9069</name>
</gene>
<dbReference type="SUPFAM" id="SSF50630">
    <property type="entry name" value="Acid proteases"/>
    <property type="match status" value="1"/>
</dbReference>
<feature type="disulfide bond" evidence="5">
    <location>
        <begin position="51"/>
        <end position="59"/>
    </location>
</feature>
<name>A0AAV2TEZ1_CALDB</name>
<evidence type="ECO:0000259" key="6">
    <source>
        <dbReference type="PROSITE" id="PS51767"/>
    </source>
</evidence>
<feature type="disulfide bond" evidence="5">
    <location>
        <begin position="213"/>
        <end position="217"/>
    </location>
</feature>
<dbReference type="InterPro" id="IPR033121">
    <property type="entry name" value="PEPTIDASE_A1"/>
</dbReference>
<evidence type="ECO:0000313" key="7">
    <source>
        <dbReference type="EMBL" id="CAL5134985.1"/>
    </source>
</evidence>
<keyword evidence="3" id="KW-0064">Aspartyl protease</keyword>
<evidence type="ECO:0000256" key="5">
    <source>
        <dbReference type="PIRSR" id="PIRSR601461-2"/>
    </source>
</evidence>
<dbReference type="Pfam" id="PF00026">
    <property type="entry name" value="Asp"/>
    <property type="match status" value="1"/>
</dbReference>
<dbReference type="Gene3D" id="2.60.40.1960">
    <property type="match status" value="1"/>
</dbReference>
<keyword evidence="2" id="KW-0645">Protease</keyword>
<feature type="domain" description="Peptidase A1" evidence="6">
    <location>
        <begin position="20"/>
        <end position="328"/>
    </location>
</feature>
<dbReference type="EMBL" id="CAXLJL010000234">
    <property type="protein sequence ID" value="CAL5134985.1"/>
    <property type="molecule type" value="Genomic_DNA"/>
</dbReference>